<dbReference type="CDD" id="cd00408">
    <property type="entry name" value="DHDPS-like"/>
    <property type="match status" value="1"/>
</dbReference>
<dbReference type="GeneID" id="25979788"/>
<dbReference type="SUPFAM" id="SSF51569">
    <property type="entry name" value="Aldolase"/>
    <property type="match status" value="1"/>
</dbReference>
<dbReference type="eggNOG" id="ENOG502QWNS">
    <property type="taxonomic scope" value="Eukaryota"/>
</dbReference>
<accession>F0XML9</accession>
<dbReference type="RefSeq" id="XP_014170903.1">
    <property type="nucleotide sequence ID" value="XM_014315428.1"/>
</dbReference>
<organism evidence="2">
    <name type="scientific">Grosmannia clavigera (strain kw1407 / UAMH 11150)</name>
    <name type="common">Blue stain fungus</name>
    <name type="synonym">Graphiocladiella clavigera</name>
    <dbReference type="NCBI Taxonomy" id="655863"/>
    <lineage>
        <taxon>Eukaryota</taxon>
        <taxon>Fungi</taxon>
        <taxon>Dikarya</taxon>
        <taxon>Ascomycota</taxon>
        <taxon>Pezizomycotina</taxon>
        <taxon>Sordariomycetes</taxon>
        <taxon>Sordariomycetidae</taxon>
        <taxon>Ophiostomatales</taxon>
        <taxon>Ophiostomataceae</taxon>
        <taxon>Leptographium</taxon>
    </lineage>
</organism>
<sequence length="391" mass="41293">MSPHNDAPSPSGSYTAGFNRFPFRAPTSTPATAHLDVADVGFESASPLSSSYDSTLPLGDSHAVAAVGRRREVRRLEPGVYVPTVCFFDPETEDVDTDTVARHAVRLARSGVAGLATQGSNGEAVMLTHAERQLVTRTTRVALDEAGFSRLPIIVGCGCQSTRETIAYCHEAWASGGDFALVLPPSYYGPLFASETIESYFKAVADASPIPILIYNYPGGANGVDLSSDAIVRLSAHPNIAGVKLTCGNTGKLARVVAATRKMTSKQSADETSTSPPFLVLAGSADFTVQSLAVGGHGILAGLANIAPKACVRTMELFQKGDLAGARAMQETVAQGDWTAIQGGVIGVKTGMQAWSGYGGYTRHPLPRPTVEQSTKWKEGFRELVMLEKSL</sequence>
<dbReference type="InterPro" id="IPR013785">
    <property type="entry name" value="Aldolase_TIM"/>
</dbReference>
<dbReference type="GO" id="GO:0008840">
    <property type="term" value="F:4-hydroxy-tetrahydrodipicolinate synthase activity"/>
    <property type="evidence" value="ECO:0007669"/>
    <property type="project" value="TreeGrafter"/>
</dbReference>
<dbReference type="SMART" id="SM01130">
    <property type="entry name" value="DHDPS"/>
    <property type="match status" value="1"/>
</dbReference>
<dbReference type="PANTHER" id="PTHR12128">
    <property type="entry name" value="DIHYDRODIPICOLINATE SYNTHASE"/>
    <property type="match status" value="1"/>
</dbReference>
<dbReference type="Pfam" id="PF00701">
    <property type="entry name" value="DHDPS"/>
    <property type="match status" value="1"/>
</dbReference>
<gene>
    <name evidence="1" type="ORF">CMQ_6363</name>
</gene>
<dbReference type="STRING" id="655863.F0XML9"/>
<keyword evidence="2" id="KW-1185">Reference proteome</keyword>
<name>F0XML9_GROCL</name>
<protein>
    <submittedName>
        <fullName evidence="1">Dihydrodipicolinate synthetase family protein</fullName>
    </submittedName>
</protein>
<dbReference type="EMBL" id="GL629794">
    <property type="protein sequence ID" value="EFX01421.1"/>
    <property type="molecule type" value="Genomic_DNA"/>
</dbReference>
<dbReference type="InParanoid" id="F0XML9"/>
<evidence type="ECO:0000313" key="1">
    <source>
        <dbReference type="EMBL" id="EFX01421.1"/>
    </source>
</evidence>
<dbReference type="OrthoDB" id="191315at2759"/>
<proteinExistence type="predicted"/>
<dbReference type="InterPro" id="IPR002220">
    <property type="entry name" value="DapA-like"/>
</dbReference>
<dbReference type="PRINTS" id="PR00146">
    <property type="entry name" value="DHPICSNTHASE"/>
</dbReference>
<evidence type="ECO:0000313" key="2">
    <source>
        <dbReference type="Proteomes" id="UP000007796"/>
    </source>
</evidence>
<dbReference type="PANTHER" id="PTHR12128:SF52">
    <property type="entry name" value="4-HYDROXY-2-OXOGLUTARATE ALDOLASE, MITOCHONDRIAL-RELATED"/>
    <property type="match status" value="1"/>
</dbReference>
<dbReference type="Proteomes" id="UP000007796">
    <property type="component" value="Unassembled WGS sequence"/>
</dbReference>
<reference evidence="1 2" key="1">
    <citation type="journal article" date="2011" name="Proc. Natl. Acad. Sci. U.S.A.">
        <title>Genome and transcriptome analyses of the mountain pine beetle-fungal symbiont Grosmannia clavigera, a lodgepole pine pathogen.</title>
        <authorList>
            <person name="DiGuistini S."/>
            <person name="Wang Y."/>
            <person name="Liao N.Y."/>
            <person name="Taylor G."/>
            <person name="Tanguay P."/>
            <person name="Feau N."/>
            <person name="Henrissat B."/>
            <person name="Chan S.K."/>
            <person name="Hesse-Orce U."/>
            <person name="Alamouti S.M."/>
            <person name="Tsui C.K.M."/>
            <person name="Docking R.T."/>
            <person name="Levasseur A."/>
            <person name="Haridas S."/>
            <person name="Robertson G."/>
            <person name="Birol I."/>
            <person name="Holt R.A."/>
            <person name="Marra M.A."/>
            <person name="Hamelin R.C."/>
            <person name="Hirst M."/>
            <person name="Jones S.J.M."/>
            <person name="Bohlmann J."/>
            <person name="Breuil C."/>
        </authorList>
    </citation>
    <scope>NUCLEOTIDE SEQUENCE [LARGE SCALE GENOMIC DNA]</scope>
    <source>
        <strain evidence="2">kw1407 / UAMH 11150</strain>
    </source>
</reference>
<dbReference type="HOGENOM" id="CLU_049343_0_2_1"/>
<dbReference type="Gene3D" id="3.20.20.70">
    <property type="entry name" value="Aldolase class I"/>
    <property type="match status" value="1"/>
</dbReference>
<dbReference type="AlphaFoldDB" id="F0XML9"/>